<keyword evidence="2" id="KW-1185">Reference proteome</keyword>
<gene>
    <name evidence="1" type="ORF">BV22DRAFT_1108228</name>
</gene>
<reference evidence="1" key="1">
    <citation type="journal article" date="2021" name="New Phytol.">
        <title>Evolutionary innovations through gain and loss of genes in the ectomycorrhizal Boletales.</title>
        <authorList>
            <person name="Wu G."/>
            <person name="Miyauchi S."/>
            <person name="Morin E."/>
            <person name="Kuo A."/>
            <person name="Drula E."/>
            <person name="Varga T."/>
            <person name="Kohler A."/>
            <person name="Feng B."/>
            <person name="Cao Y."/>
            <person name="Lipzen A."/>
            <person name="Daum C."/>
            <person name="Hundley H."/>
            <person name="Pangilinan J."/>
            <person name="Johnson J."/>
            <person name="Barry K."/>
            <person name="LaButti K."/>
            <person name="Ng V."/>
            <person name="Ahrendt S."/>
            <person name="Min B."/>
            <person name="Choi I.G."/>
            <person name="Park H."/>
            <person name="Plett J.M."/>
            <person name="Magnuson J."/>
            <person name="Spatafora J.W."/>
            <person name="Nagy L.G."/>
            <person name="Henrissat B."/>
            <person name="Grigoriev I.V."/>
            <person name="Yang Z.L."/>
            <person name="Xu J."/>
            <person name="Martin F.M."/>
        </authorList>
    </citation>
    <scope>NUCLEOTIDE SEQUENCE</scope>
    <source>
        <strain evidence="1">KUC20120723A-06</strain>
    </source>
</reference>
<sequence length="558" mass="63000">MHNLFLGELQRHCRDILGMDGGVDDPEKKRIPPHSTKEQEENIKEGLEAILRGSRSALGKLRKGYVIAFARANNVEPRNLPDEDVLKQQGREVISKQAYVDAILDWVSESVGRTFVIRCPRAFSRPVVDLSTAWSKAKTVVLNHEVLSEVWSDMAQTTLPSWMNRAPRNLGCASHGKLKADQWRTAGTVNLVITLCRLWGQALPTERERELLENYIALVTAVRWATMRSTSETHIRIVQQHLVQYLDGVVKLFGKAVLVTNHHLSLHIPECLRSFGPVHGWWSFPFERFNGILQRAHTNNKPDELELTFIRSFCRGSNLKSLLSRVDLPESFDEIGPLIQQYFTSDFKGTLLSDLAAMGAESRNDPATPDPTPFEVLNEDVYAGLLQRINYSSPAQQFQSSRNTPKPWMTFLQPTAQNRKMVKFNGIVFAIAKKHRGNSYILFKSFLSQTVRAGCIDQIFLHSRASPPSSISEFFLVIKVFCELPAGEVVHDPYRRYPLLDARLCYDSFEAQPIVIKLTDIVSHAATCPFTSDTISAPLRVILSLDRVSTTMFIPCLG</sequence>
<proteinExistence type="predicted"/>
<protein>
    <submittedName>
        <fullName evidence="1">Uncharacterized protein</fullName>
    </submittedName>
</protein>
<comment type="caution">
    <text evidence="1">The sequence shown here is derived from an EMBL/GenBank/DDBJ whole genome shotgun (WGS) entry which is preliminary data.</text>
</comment>
<dbReference type="EMBL" id="MU266707">
    <property type="protein sequence ID" value="KAH7918993.1"/>
    <property type="molecule type" value="Genomic_DNA"/>
</dbReference>
<name>A0ACB8B1J9_9AGAM</name>
<organism evidence="1 2">
    <name type="scientific">Leucogyrophana mollusca</name>
    <dbReference type="NCBI Taxonomy" id="85980"/>
    <lineage>
        <taxon>Eukaryota</taxon>
        <taxon>Fungi</taxon>
        <taxon>Dikarya</taxon>
        <taxon>Basidiomycota</taxon>
        <taxon>Agaricomycotina</taxon>
        <taxon>Agaricomycetes</taxon>
        <taxon>Agaricomycetidae</taxon>
        <taxon>Boletales</taxon>
        <taxon>Boletales incertae sedis</taxon>
        <taxon>Leucogyrophana</taxon>
    </lineage>
</organism>
<accession>A0ACB8B1J9</accession>
<dbReference type="Proteomes" id="UP000790709">
    <property type="component" value="Unassembled WGS sequence"/>
</dbReference>
<evidence type="ECO:0000313" key="1">
    <source>
        <dbReference type="EMBL" id="KAH7918993.1"/>
    </source>
</evidence>
<evidence type="ECO:0000313" key="2">
    <source>
        <dbReference type="Proteomes" id="UP000790709"/>
    </source>
</evidence>